<reference evidence="1" key="1">
    <citation type="journal article" date="2019" name="bioRxiv">
        <title>The Genome of the Zebra Mussel, Dreissena polymorpha: A Resource for Invasive Species Research.</title>
        <authorList>
            <person name="McCartney M.A."/>
            <person name="Auch B."/>
            <person name="Kono T."/>
            <person name="Mallez S."/>
            <person name="Zhang Y."/>
            <person name="Obille A."/>
            <person name="Becker A."/>
            <person name="Abrahante J.E."/>
            <person name="Garbe J."/>
            <person name="Badalamenti J.P."/>
            <person name="Herman A."/>
            <person name="Mangelson H."/>
            <person name="Liachko I."/>
            <person name="Sullivan S."/>
            <person name="Sone E.D."/>
            <person name="Koren S."/>
            <person name="Silverstein K.A.T."/>
            <person name="Beckman K.B."/>
            <person name="Gohl D.M."/>
        </authorList>
    </citation>
    <scope>NUCLEOTIDE SEQUENCE</scope>
    <source>
        <strain evidence="1">Duluth1</strain>
        <tissue evidence="1">Whole animal</tissue>
    </source>
</reference>
<reference evidence="1" key="2">
    <citation type="submission" date="2020-11" db="EMBL/GenBank/DDBJ databases">
        <authorList>
            <person name="McCartney M.A."/>
            <person name="Auch B."/>
            <person name="Kono T."/>
            <person name="Mallez S."/>
            <person name="Becker A."/>
            <person name="Gohl D.M."/>
            <person name="Silverstein K.A.T."/>
            <person name="Koren S."/>
            <person name="Bechman K.B."/>
            <person name="Herman A."/>
            <person name="Abrahante J.E."/>
            <person name="Garbe J."/>
        </authorList>
    </citation>
    <scope>NUCLEOTIDE SEQUENCE</scope>
    <source>
        <strain evidence="1">Duluth1</strain>
        <tissue evidence="1">Whole animal</tissue>
    </source>
</reference>
<protein>
    <submittedName>
        <fullName evidence="1">Uncharacterized protein</fullName>
    </submittedName>
</protein>
<evidence type="ECO:0000313" key="1">
    <source>
        <dbReference type="EMBL" id="KAH3884910.1"/>
    </source>
</evidence>
<dbReference type="AlphaFoldDB" id="A0A9D4RZK3"/>
<gene>
    <name evidence="1" type="ORF">DPMN_008896</name>
</gene>
<comment type="caution">
    <text evidence="1">The sequence shown here is derived from an EMBL/GenBank/DDBJ whole genome shotgun (WGS) entry which is preliminary data.</text>
</comment>
<keyword evidence="2" id="KW-1185">Reference proteome</keyword>
<name>A0A9D4RZK3_DREPO</name>
<dbReference type="Proteomes" id="UP000828390">
    <property type="component" value="Unassembled WGS sequence"/>
</dbReference>
<evidence type="ECO:0000313" key="2">
    <source>
        <dbReference type="Proteomes" id="UP000828390"/>
    </source>
</evidence>
<proteinExistence type="predicted"/>
<organism evidence="1 2">
    <name type="scientific">Dreissena polymorpha</name>
    <name type="common">Zebra mussel</name>
    <name type="synonym">Mytilus polymorpha</name>
    <dbReference type="NCBI Taxonomy" id="45954"/>
    <lineage>
        <taxon>Eukaryota</taxon>
        <taxon>Metazoa</taxon>
        <taxon>Spiralia</taxon>
        <taxon>Lophotrochozoa</taxon>
        <taxon>Mollusca</taxon>
        <taxon>Bivalvia</taxon>
        <taxon>Autobranchia</taxon>
        <taxon>Heteroconchia</taxon>
        <taxon>Euheterodonta</taxon>
        <taxon>Imparidentia</taxon>
        <taxon>Neoheterodontei</taxon>
        <taxon>Myida</taxon>
        <taxon>Dreissenoidea</taxon>
        <taxon>Dreissenidae</taxon>
        <taxon>Dreissena</taxon>
    </lineage>
</organism>
<dbReference type="EMBL" id="JAIWYP010000001">
    <property type="protein sequence ID" value="KAH3884910.1"/>
    <property type="molecule type" value="Genomic_DNA"/>
</dbReference>
<sequence>MMDTYDNSVVNDNESIFIVRSKQHEEKSIVSRKHAGSGFAYWVLAMQRTLLHVWRSIEFCASSQIVGGRELTCRVLLKQLADHLREVSVPASSICAVIAAGCDQGSCRCACLHSLSSTGTNL</sequence>
<accession>A0A9D4RZK3</accession>